<dbReference type="InterPro" id="IPR003313">
    <property type="entry name" value="AraC-bd"/>
</dbReference>
<keyword evidence="3" id="KW-0804">Transcription</keyword>
<dbReference type="PANTHER" id="PTHR43280:SF30">
    <property type="entry name" value="MMSAB OPERON REGULATORY PROTEIN"/>
    <property type="match status" value="1"/>
</dbReference>
<evidence type="ECO:0000313" key="6">
    <source>
        <dbReference type="Proteomes" id="UP000574133"/>
    </source>
</evidence>
<accession>A0A841T9M0</accession>
<dbReference type="InterPro" id="IPR018060">
    <property type="entry name" value="HTH_AraC"/>
</dbReference>
<dbReference type="SUPFAM" id="SSF46689">
    <property type="entry name" value="Homeodomain-like"/>
    <property type="match status" value="2"/>
</dbReference>
<dbReference type="SMART" id="SM00342">
    <property type="entry name" value="HTH_ARAC"/>
    <property type="match status" value="1"/>
</dbReference>
<evidence type="ECO:0000256" key="2">
    <source>
        <dbReference type="ARBA" id="ARBA00023125"/>
    </source>
</evidence>
<evidence type="ECO:0000256" key="3">
    <source>
        <dbReference type="ARBA" id="ARBA00023163"/>
    </source>
</evidence>
<dbReference type="EMBL" id="JACJVN010000001">
    <property type="protein sequence ID" value="MBB6675737.1"/>
    <property type="molecule type" value="Genomic_DNA"/>
</dbReference>
<dbReference type="PROSITE" id="PS01124">
    <property type="entry name" value="HTH_ARAC_FAMILY_2"/>
    <property type="match status" value="1"/>
</dbReference>
<dbReference type="InterPro" id="IPR009057">
    <property type="entry name" value="Homeodomain-like_sf"/>
</dbReference>
<dbReference type="PANTHER" id="PTHR43280">
    <property type="entry name" value="ARAC-FAMILY TRANSCRIPTIONAL REGULATOR"/>
    <property type="match status" value="1"/>
</dbReference>
<organism evidence="5 6">
    <name type="scientific">Cohnella lubricantis</name>
    <dbReference type="NCBI Taxonomy" id="2163172"/>
    <lineage>
        <taxon>Bacteria</taxon>
        <taxon>Bacillati</taxon>
        <taxon>Bacillota</taxon>
        <taxon>Bacilli</taxon>
        <taxon>Bacillales</taxon>
        <taxon>Paenibacillaceae</taxon>
        <taxon>Cohnella</taxon>
    </lineage>
</organism>
<evidence type="ECO:0000259" key="4">
    <source>
        <dbReference type="PROSITE" id="PS01124"/>
    </source>
</evidence>
<keyword evidence="6" id="KW-1185">Reference proteome</keyword>
<dbReference type="Gene3D" id="1.10.10.60">
    <property type="entry name" value="Homeodomain-like"/>
    <property type="match status" value="2"/>
</dbReference>
<dbReference type="Proteomes" id="UP000574133">
    <property type="component" value="Unassembled WGS sequence"/>
</dbReference>
<dbReference type="RefSeq" id="WP_185177042.1">
    <property type="nucleotide sequence ID" value="NZ_CBCSEP010000002.1"/>
</dbReference>
<gene>
    <name evidence="5" type="ORF">H4Q31_00150</name>
</gene>
<name>A0A841T9M0_9BACL</name>
<evidence type="ECO:0000313" key="5">
    <source>
        <dbReference type="EMBL" id="MBB6675737.1"/>
    </source>
</evidence>
<dbReference type="Gene3D" id="2.60.120.280">
    <property type="entry name" value="Regulatory protein AraC"/>
    <property type="match status" value="1"/>
</dbReference>
<dbReference type="GO" id="GO:0043565">
    <property type="term" value="F:sequence-specific DNA binding"/>
    <property type="evidence" value="ECO:0007669"/>
    <property type="project" value="InterPro"/>
</dbReference>
<evidence type="ECO:0000256" key="1">
    <source>
        <dbReference type="ARBA" id="ARBA00023015"/>
    </source>
</evidence>
<keyword evidence="2" id="KW-0238">DNA-binding</keyword>
<dbReference type="GO" id="GO:0003700">
    <property type="term" value="F:DNA-binding transcription factor activity"/>
    <property type="evidence" value="ECO:0007669"/>
    <property type="project" value="InterPro"/>
</dbReference>
<proteinExistence type="predicted"/>
<dbReference type="SUPFAM" id="SSF51215">
    <property type="entry name" value="Regulatory protein AraC"/>
    <property type="match status" value="1"/>
</dbReference>
<reference evidence="5 6" key="1">
    <citation type="submission" date="2020-08" db="EMBL/GenBank/DDBJ databases">
        <title>Cohnella phylogeny.</title>
        <authorList>
            <person name="Dunlap C."/>
        </authorList>
    </citation>
    <scope>NUCLEOTIDE SEQUENCE [LARGE SCALE GENOMIC DNA]</scope>
    <source>
        <strain evidence="5 6">DSM 103658</strain>
    </source>
</reference>
<keyword evidence="1" id="KW-0805">Transcription regulation</keyword>
<sequence>METVLTELGPEWDGHLIFGDLFDCDDAYRTSRPQGMKDWLIVYTLAGEGYFRTPSGERRCGEGQAALLRAGVPHEYGTVTGGHWTFLWIHYPGLPENGYLPDEEVWIEHLPGGALRERVERAFRRVLQDSRDRFGLWQQLCENSLREILLLLARRMSRRLDSRIEHTLQLLSHSMKQEIRMDALARQVGLSVSRLSHLFKQETGQTVVEYLNRMRVRQAAMLMERQGRHASEAALDVGYQNYNHFAEQFVKYIGVSPRAYRQALNGRDE</sequence>
<dbReference type="AlphaFoldDB" id="A0A841T9M0"/>
<dbReference type="InterPro" id="IPR037923">
    <property type="entry name" value="HTH-like"/>
</dbReference>
<dbReference type="Pfam" id="PF02311">
    <property type="entry name" value="AraC_binding"/>
    <property type="match status" value="1"/>
</dbReference>
<comment type="caution">
    <text evidence="5">The sequence shown here is derived from an EMBL/GenBank/DDBJ whole genome shotgun (WGS) entry which is preliminary data.</text>
</comment>
<feature type="domain" description="HTH araC/xylS-type" evidence="4">
    <location>
        <begin position="165"/>
        <end position="263"/>
    </location>
</feature>
<protein>
    <submittedName>
        <fullName evidence="5">Helix-turn-helix domain-containing protein</fullName>
    </submittedName>
</protein>
<dbReference type="Pfam" id="PF12833">
    <property type="entry name" value="HTH_18"/>
    <property type="match status" value="1"/>
</dbReference>